<dbReference type="PRINTS" id="PR00724">
    <property type="entry name" value="CRBOXYPTASEC"/>
</dbReference>
<evidence type="ECO:0000256" key="5">
    <source>
        <dbReference type="RuleBase" id="RU361156"/>
    </source>
</evidence>
<dbReference type="InterPro" id="IPR001563">
    <property type="entry name" value="Peptidase_S10"/>
</dbReference>
<reference evidence="7" key="1">
    <citation type="journal article" date="2019" name="Nat. Commun.">
        <title>The genome of broomcorn millet.</title>
        <authorList>
            <person name="Zou C."/>
            <person name="Miki D."/>
            <person name="Li D."/>
            <person name="Tang Q."/>
            <person name="Xiao L."/>
            <person name="Rajput S."/>
            <person name="Deng P."/>
            <person name="Jia W."/>
            <person name="Huang R."/>
            <person name="Zhang M."/>
            <person name="Sun Y."/>
            <person name="Hu J."/>
            <person name="Fu X."/>
            <person name="Schnable P.S."/>
            <person name="Li F."/>
            <person name="Zhang H."/>
            <person name="Feng B."/>
            <person name="Zhu X."/>
            <person name="Liu R."/>
            <person name="Schnable J.C."/>
            <person name="Zhu J.-K."/>
            <person name="Zhang H."/>
        </authorList>
    </citation>
    <scope>NUCLEOTIDE SEQUENCE [LARGE SCALE GENOMIC DNA]</scope>
</reference>
<accession>A0A3L6R1V3</accession>
<dbReference type="AlphaFoldDB" id="A0A3L6R1V3"/>
<dbReference type="Gene3D" id="3.40.50.11320">
    <property type="match status" value="1"/>
</dbReference>
<dbReference type="SUPFAM" id="SSF53474">
    <property type="entry name" value="alpha/beta-Hydrolases"/>
    <property type="match status" value="1"/>
</dbReference>
<sequence>MAMARALVLLLLVSAAAAAVVTGTADEESDRIRELPGQPPNADFSQYSGYVTVNPARGRALFYWLVEAVPAAGPIAPLVLWLNGGPGCSSVGYGASEEVGPFRIRPDGQTLYLNPNSWNKALDSYAFLVNWLERFPQYKYREFYIAGESYAGHYVPQLAQLIYMKRTRAFRIPQLILKDLCFGLFMLVSEIWWFLKIKVGDAVIDDYHDYLGTFEFWWTHGLISDKTYHNLKATCLLESSQHPSPDCLKNLNLASAEEGNIDPYSLNTKPCNDTASLKLGLGGRYPWLSRAYDPCTERYASIYYNRPEVQKALNANTTGIHYPWQTCSDIVGTYWADSPRSMLPIYQELIAAGIKIWVFSGDTDAVVPVTATRYSIDALKLPSLVNWYPWYDHGKVGGWSQVYKGLTLVQVMKSRCTGLDKL</sequence>
<dbReference type="PROSITE" id="PS00131">
    <property type="entry name" value="CARBOXYPEPT_SER_SER"/>
    <property type="match status" value="1"/>
</dbReference>
<dbReference type="FunFam" id="3.40.50.11320:FF:000002">
    <property type="entry name" value="Carboxypeptidase"/>
    <property type="match status" value="1"/>
</dbReference>
<dbReference type="EMBL" id="PQIB02000010">
    <property type="protein sequence ID" value="RLM93244.1"/>
    <property type="molecule type" value="Genomic_DNA"/>
</dbReference>
<dbReference type="PANTHER" id="PTHR11802:SF305">
    <property type="entry name" value="CARBOXYPEPTIDASE"/>
    <property type="match status" value="1"/>
</dbReference>
<keyword evidence="2 5" id="KW-0732">Signal</keyword>
<dbReference type="Gene3D" id="3.40.50.1820">
    <property type="entry name" value="alpha/beta hydrolase"/>
    <property type="match status" value="2"/>
</dbReference>
<dbReference type="GO" id="GO:0004185">
    <property type="term" value="F:serine-type carboxypeptidase activity"/>
    <property type="evidence" value="ECO:0007669"/>
    <property type="project" value="UniProtKB-UniRule"/>
</dbReference>
<evidence type="ECO:0000256" key="4">
    <source>
        <dbReference type="ARBA" id="ARBA00023180"/>
    </source>
</evidence>
<dbReference type="InterPro" id="IPR018202">
    <property type="entry name" value="Ser_caboxypep_ser_AS"/>
</dbReference>
<dbReference type="GO" id="GO:0005773">
    <property type="term" value="C:vacuole"/>
    <property type="evidence" value="ECO:0007669"/>
    <property type="project" value="TreeGrafter"/>
</dbReference>
<evidence type="ECO:0000256" key="1">
    <source>
        <dbReference type="ARBA" id="ARBA00009431"/>
    </source>
</evidence>
<dbReference type="Pfam" id="PF00450">
    <property type="entry name" value="Peptidase_S10"/>
    <property type="match status" value="1"/>
</dbReference>
<name>A0A3L6R1V3_PANMI</name>
<keyword evidence="5" id="KW-0378">Hydrolase</keyword>
<dbReference type="GO" id="GO:0006508">
    <property type="term" value="P:proteolysis"/>
    <property type="evidence" value="ECO:0007669"/>
    <property type="project" value="UniProtKB-KW"/>
</dbReference>
<dbReference type="OrthoDB" id="443318at2759"/>
<proteinExistence type="inferred from homology"/>
<dbReference type="PANTHER" id="PTHR11802">
    <property type="entry name" value="SERINE PROTEASE FAMILY S10 SERINE CARBOXYPEPTIDASE"/>
    <property type="match status" value="1"/>
</dbReference>
<keyword evidence="4" id="KW-0325">Glycoprotein</keyword>
<keyword evidence="3" id="KW-1015">Disulfide bond</keyword>
<keyword evidence="5" id="KW-0645">Protease</keyword>
<dbReference type="InterPro" id="IPR029058">
    <property type="entry name" value="AB_hydrolase_fold"/>
</dbReference>
<keyword evidence="5" id="KW-0121">Carboxypeptidase</keyword>
<feature type="chain" id="PRO_5017848887" description="Carboxypeptidase" evidence="5">
    <location>
        <begin position="19"/>
        <end position="422"/>
    </location>
</feature>
<gene>
    <name evidence="6" type="ORF">C2845_PM08G30150</name>
</gene>
<comment type="caution">
    <text evidence="6">The sequence shown here is derived from an EMBL/GenBank/DDBJ whole genome shotgun (WGS) entry which is preliminary data.</text>
</comment>
<evidence type="ECO:0000313" key="6">
    <source>
        <dbReference type="EMBL" id="RLM93244.1"/>
    </source>
</evidence>
<comment type="similarity">
    <text evidence="1 5">Belongs to the peptidase S10 family.</text>
</comment>
<evidence type="ECO:0000256" key="2">
    <source>
        <dbReference type="ARBA" id="ARBA00022729"/>
    </source>
</evidence>
<feature type="signal peptide" evidence="5">
    <location>
        <begin position="1"/>
        <end position="18"/>
    </location>
</feature>
<organism evidence="6 7">
    <name type="scientific">Panicum miliaceum</name>
    <name type="common">Proso millet</name>
    <name type="synonym">Broomcorn millet</name>
    <dbReference type="NCBI Taxonomy" id="4540"/>
    <lineage>
        <taxon>Eukaryota</taxon>
        <taxon>Viridiplantae</taxon>
        <taxon>Streptophyta</taxon>
        <taxon>Embryophyta</taxon>
        <taxon>Tracheophyta</taxon>
        <taxon>Spermatophyta</taxon>
        <taxon>Magnoliopsida</taxon>
        <taxon>Liliopsida</taxon>
        <taxon>Poales</taxon>
        <taxon>Poaceae</taxon>
        <taxon>PACMAD clade</taxon>
        <taxon>Panicoideae</taxon>
        <taxon>Panicodae</taxon>
        <taxon>Paniceae</taxon>
        <taxon>Panicinae</taxon>
        <taxon>Panicum</taxon>
        <taxon>Panicum sect. Panicum</taxon>
    </lineage>
</organism>
<dbReference type="Proteomes" id="UP000275267">
    <property type="component" value="Unassembled WGS sequence"/>
</dbReference>
<protein>
    <recommendedName>
        <fullName evidence="5">Carboxypeptidase</fullName>
        <ecNumber evidence="5">3.4.16.-</ecNumber>
    </recommendedName>
</protein>
<dbReference type="Gene3D" id="6.10.250.940">
    <property type="match status" value="1"/>
</dbReference>
<evidence type="ECO:0000256" key="3">
    <source>
        <dbReference type="ARBA" id="ARBA00023157"/>
    </source>
</evidence>
<keyword evidence="7" id="KW-1185">Reference proteome</keyword>
<dbReference type="EC" id="3.4.16.-" evidence="5"/>
<dbReference type="STRING" id="4540.A0A3L6R1V3"/>
<evidence type="ECO:0000313" key="7">
    <source>
        <dbReference type="Proteomes" id="UP000275267"/>
    </source>
</evidence>